<evidence type="ECO:0000313" key="12">
    <source>
        <dbReference type="Proteomes" id="UP000243217"/>
    </source>
</evidence>
<feature type="transmembrane region" description="Helical" evidence="8">
    <location>
        <begin position="180"/>
        <end position="202"/>
    </location>
</feature>
<dbReference type="GO" id="GO:0015377">
    <property type="term" value="F:chloride:monoatomic cation symporter activity"/>
    <property type="evidence" value="ECO:0007669"/>
    <property type="project" value="InterPro"/>
</dbReference>
<dbReference type="Pfam" id="PF03522">
    <property type="entry name" value="SLC12"/>
    <property type="match status" value="2"/>
</dbReference>
<feature type="transmembrane region" description="Helical" evidence="8">
    <location>
        <begin position="450"/>
        <end position="472"/>
    </location>
</feature>
<dbReference type="Gene3D" id="1.20.1740.10">
    <property type="entry name" value="Amino acid/polyamine transporter I"/>
    <property type="match status" value="1"/>
</dbReference>
<keyword evidence="5 8" id="KW-1133">Transmembrane helix</keyword>
<accession>A0A1W0A790</accession>
<feature type="transmembrane region" description="Helical" evidence="8">
    <location>
        <begin position="417"/>
        <end position="438"/>
    </location>
</feature>
<feature type="transmembrane region" description="Helical" evidence="8">
    <location>
        <begin position="261"/>
        <end position="281"/>
    </location>
</feature>
<evidence type="ECO:0000256" key="8">
    <source>
        <dbReference type="SAM" id="Phobius"/>
    </source>
</evidence>
<feature type="transmembrane region" description="Helical" evidence="8">
    <location>
        <begin position="343"/>
        <end position="362"/>
    </location>
</feature>
<evidence type="ECO:0000313" key="11">
    <source>
        <dbReference type="EMBL" id="OQS06152.1"/>
    </source>
</evidence>
<evidence type="ECO:0000256" key="2">
    <source>
        <dbReference type="ARBA" id="ARBA00010593"/>
    </source>
</evidence>
<evidence type="ECO:0000259" key="9">
    <source>
        <dbReference type="Pfam" id="PF00324"/>
    </source>
</evidence>
<sequence>MEKEDDSLLSETRAAELVCDITSNDGLFDEISRESCTMTLSKCSGDVELTLPPNSPKAQLKKSKQGTVHGVFLPCLQAMITVVLFLRMPWVTGQAGVPLTCFLFVMCQSVGYLTVLSICALVTNGKIAGGGVYYLISRTIGIETGLSIGLLVACGSSFSIAFMALGAIETLHNIFDTSHWIISDVGSQAIVLLLCLGSVAAVGMKYISMVGFGCFVAVMIAIACSFLGLLLQMSKPETSTTPVIWFDNIQTNYAQDPTTGIMPTLTTMISVVYPGTTGYMAGAMRSGVLANPGRSIPTGTLYAMITVLAINLACVIAFGSTIPNAVLKSDKFIMSTVAWPNKQIINVGIFFSAVGGALQSLAGTPRMLAAMANDNVIAFLKPFMAKDSDEPRRAIAMILTISCGACISGNLDFLAPFLTLSSLMLCATLNFACFSMAFVNAPGFRPKWRYFHWITALLGSIWSIGLMVFFSWSKALCAIALCLILRIYVRCIGFKKNWGSSIRGMHLELACWLLKYLNQTDDEEHTKNWRPQILVFCKTNTKGEPSCPRLLDFTNQLKEGHGLIEVVSLLAGKDDATYDLAQDITLQLRTHLINAHISGFGHVYACKSVLKSIGTVAEASGMGPLRSNTIVLGWPKDLTKPDFVEEYVDMLHEVINCKKSLLLVKGIDSYPSNDEVRRGTIDIWWVLHDGGLLLLIPYLLHRHSVWRKCKLRLFSVISITEDADQIQAKLVGFLEEARIEAEVHVVALRKATISALAIKRTKDELIKKRNLLSSMKISTLSFTVRDRYEQITDDLNDIGSPVHEEDNGSKYEFSNITDTRLIHANLLNQHILASSSEASLIVVNLPRLIGVPSSNFIQYVEALTQTLPSVLLVRGSGREFSTDASYSFVKSRRAYQAEVSELRKLYMKQELARREKLAQDQAAERERIMKAKAARLELKRQKQAIRAEEVAAEKARHAEFVAKRAAEKKLVREEGEQKIALKRENILAALKSESANWIDEDSIKKHLSEEVFVFSPPKTESNKDNSRGSVGALSWLERLKSMKPADLEQDDKTKKD</sequence>
<keyword evidence="4 8" id="KW-0812">Transmembrane</keyword>
<feature type="transmembrane region" description="Helical" evidence="8">
    <location>
        <begin position="301"/>
        <end position="323"/>
    </location>
</feature>
<keyword evidence="6 8" id="KW-0472">Membrane</keyword>
<dbReference type="PANTHER" id="PTHR11827:SF72">
    <property type="entry name" value="GH08340P"/>
    <property type="match status" value="1"/>
</dbReference>
<comment type="similarity">
    <text evidence="2">Belongs to the SLC12A transporter family.</text>
</comment>
<dbReference type="InterPro" id="IPR004841">
    <property type="entry name" value="AA-permease/SLC12A_dom"/>
</dbReference>
<evidence type="ECO:0000256" key="5">
    <source>
        <dbReference type="ARBA" id="ARBA00022989"/>
    </source>
</evidence>
<dbReference type="InterPro" id="IPR004842">
    <property type="entry name" value="SLC12A_fam"/>
</dbReference>
<dbReference type="STRING" id="74557.A0A1W0A790"/>
<name>A0A1W0A790_9STRA</name>
<dbReference type="AlphaFoldDB" id="A0A1W0A790"/>
<keyword evidence="3" id="KW-0813">Transport</keyword>
<dbReference type="InterPro" id="IPR018491">
    <property type="entry name" value="SLC12_C"/>
</dbReference>
<comment type="subcellular location">
    <subcellularLocation>
        <location evidence="1">Membrane</location>
        <topology evidence="1">Multi-pass membrane protein</topology>
    </subcellularLocation>
</comment>
<feature type="domain" description="SLC12A transporter C-terminal" evidence="10">
    <location>
        <begin position="676"/>
        <end position="879"/>
    </location>
</feature>
<protein>
    <submittedName>
        <fullName evidence="11">Cation-chloride cotransporter 1-like</fullName>
    </submittedName>
</protein>
<dbReference type="EMBL" id="JNBS01000370">
    <property type="protein sequence ID" value="OQS06152.1"/>
    <property type="molecule type" value="Genomic_DNA"/>
</dbReference>
<feature type="transmembrane region" description="Helical" evidence="8">
    <location>
        <begin position="110"/>
        <end position="136"/>
    </location>
</feature>
<keyword evidence="12" id="KW-1185">Reference proteome</keyword>
<evidence type="ECO:0000259" key="10">
    <source>
        <dbReference type="Pfam" id="PF03522"/>
    </source>
</evidence>
<organism evidence="11 12">
    <name type="scientific">Thraustotheca clavata</name>
    <dbReference type="NCBI Taxonomy" id="74557"/>
    <lineage>
        <taxon>Eukaryota</taxon>
        <taxon>Sar</taxon>
        <taxon>Stramenopiles</taxon>
        <taxon>Oomycota</taxon>
        <taxon>Saprolegniomycetes</taxon>
        <taxon>Saprolegniales</taxon>
        <taxon>Achlyaceae</taxon>
        <taxon>Thraustotheca</taxon>
    </lineage>
</organism>
<evidence type="ECO:0000256" key="6">
    <source>
        <dbReference type="ARBA" id="ARBA00023136"/>
    </source>
</evidence>
<feature type="transmembrane region" description="Helical" evidence="8">
    <location>
        <begin position="209"/>
        <end position="231"/>
    </location>
</feature>
<evidence type="ECO:0000256" key="3">
    <source>
        <dbReference type="ARBA" id="ARBA00022448"/>
    </source>
</evidence>
<dbReference type="FunFam" id="1.20.1740.10:FF:000013">
    <property type="entry name" value="Solute carrier family 12 member"/>
    <property type="match status" value="1"/>
</dbReference>
<reference evidence="11 12" key="1">
    <citation type="journal article" date="2014" name="Genome Biol. Evol.">
        <title>The secreted proteins of Achlya hypogyna and Thraustotheca clavata identify the ancestral oomycete secretome and reveal gene acquisitions by horizontal gene transfer.</title>
        <authorList>
            <person name="Misner I."/>
            <person name="Blouin N."/>
            <person name="Leonard G."/>
            <person name="Richards T.A."/>
            <person name="Lane C.E."/>
        </authorList>
    </citation>
    <scope>NUCLEOTIDE SEQUENCE [LARGE SCALE GENOMIC DNA]</scope>
    <source>
        <strain evidence="11 12">ATCC 34112</strain>
    </source>
</reference>
<evidence type="ECO:0000256" key="4">
    <source>
        <dbReference type="ARBA" id="ARBA00022692"/>
    </source>
</evidence>
<evidence type="ECO:0000256" key="1">
    <source>
        <dbReference type="ARBA" id="ARBA00004141"/>
    </source>
</evidence>
<feature type="coiled-coil region" evidence="7">
    <location>
        <begin position="928"/>
        <end position="958"/>
    </location>
</feature>
<feature type="transmembrane region" description="Helical" evidence="8">
    <location>
        <begin position="394"/>
        <end position="411"/>
    </location>
</feature>
<feature type="domain" description="SLC12A transporter C-terminal" evidence="10">
    <location>
        <begin position="548"/>
        <end position="664"/>
    </location>
</feature>
<proteinExistence type="inferred from homology"/>
<dbReference type="PANTHER" id="PTHR11827">
    <property type="entry name" value="SOLUTE CARRIER FAMILY 12, CATION COTRANSPORTERS"/>
    <property type="match status" value="1"/>
</dbReference>
<dbReference type="OrthoDB" id="2020542at2759"/>
<comment type="caution">
    <text evidence="11">The sequence shown here is derived from an EMBL/GenBank/DDBJ whole genome shotgun (WGS) entry which is preliminary data.</text>
</comment>
<dbReference type="Proteomes" id="UP000243217">
    <property type="component" value="Unassembled WGS sequence"/>
</dbReference>
<keyword evidence="7" id="KW-0175">Coiled coil</keyword>
<feature type="transmembrane region" description="Helical" evidence="8">
    <location>
        <begin position="148"/>
        <end position="168"/>
    </location>
</feature>
<gene>
    <name evidence="11" type="ORF">THRCLA_01790</name>
</gene>
<evidence type="ECO:0000256" key="7">
    <source>
        <dbReference type="SAM" id="Coils"/>
    </source>
</evidence>
<dbReference type="Pfam" id="PF00324">
    <property type="entry name" value="AA_permease"/>
    <property type="match status" value="1"/>
</dbReference>
<feature type="domain" description="Amino acid permease/ SLC12A" evidence="9">
    <location>
        <begin position="70"/>
        <end position="534"/>
    </location>
</feature>
<dbReference type="GO" id="GO:0016020">
    <property type="term" value="C:membrane"/>
    <property type="evidence" value="ECO:0007669"/>
    <property type="project" value="UniProtKB-SubCell"/>
</dbReference>
<feature type="transmembrane region" description="Helical" evidence="8">
    <location>
        <begin position="71"/>
        <end position="90"/>
    </location>
</feature>